<evidence type="ECO:0000313" key="9">
    <source>
        <dbReference type="Proteomes" id="UP000465778"/>
    </source>
</evidence>
<evidence type="ECO:0000259" key="6">
    <source>
        <dbReference type="Pfam" id="PF00501"/>
    </source>
</evidence>
<dbReference type="InterPro" id="IPR042099">
    <property type="entry name" value="ANL_N_sf"/>
</dbReference>
<protein>
    <recommendedName>
        <fullName evidence="5">2-succinylbenzoate--CoA ligase</fullName>
        <ecNumber evidence="5">6.2.1.26</ecNumber>
    </recommendedName>
    <alternativeName>
        <fullName evidence="5">o-succinylbenzoyl-CoA synthetase</fullName>
        <shortName evidence="5">OSB-CoA synthetase</shortName>
    </alternativeName>
</protein>
<dbReference type="Pfam" id="PF00501">
    <property type="entry name" value="AMP-binding"/>
    <property type="match status" value="1"/>
</dbReference>
<comment type="catalytic activity">
    <reaction evidence="5">
        <text>2-succinylbenzoate + ATP + CoA = 2-succinylbenzoyl-CoA + AMP + diphosphate</text>
        <dbReference type="Rhea" id="RHEA:17009"/>
        <dbReference type="ChEBI" id="CHEBI:18325"/>
        <dbReference type="ChEBI" id="CHEBI:30616"/>
        <dbReference type="ChEBI" id="CHEBI:33019"/>
        <dbReference type="ChEBI" id="CHEBI:57287"/>
        <dbReference type="ChEBI" id="CHEBI:57364"/>
        <dbReference type="ChEBI" id="CHEBI:456215"/>
        <dbReference type="EC" id="6.2.1.26"/>
    </reaction>
</comment>
<dbReference type="InterPro" id="IPR010192">
    <property type="entry name" value="MenE"/>
</dbReference>
<evidence type="ECO:0000256" key="1">
    <source>
        <dbReference type="ARBA" id="ARBA00022428"/>
    </source>
</evidence>
<dbReference type="PROSITE" id="PS00455">
    <property type="entry name" value="AMP_BINDING"/>
    <property type="match status" value="1"/>
</dbReference>
<feature type="domain" description="AMP-dependent synthetase/ligase" evidence="6">
    <location>
        <begin position="11"/>
        <end position="357"/>
    </location>
</feature>
<name>A0A800MUK2_CYTFI</name>
<keyword evidence="4 5" id="KW-0067">ATP-binding</keyword>
<feature type="domain" description="AMP-binding enzyme C-terminal" evidence="7">
    <location>
        <begin position="407"/>
        <end position="480"/>
    </location>
</feature>
<dbReference type="GO" id="GO:0008756">
    <property type="term" value="F:o-succinylbenzoate-CoA ligase activity"/>
    <property type="evidence" value="ECO:0007669"/>
    <property type="project" value="UniProtKB-UniRule"/>
</dbReference>
<dbReference type="OrthoDB" id="9762242at2"/>
<dbReference type="EMBL" id="VDEM01000048">
    <property type="protein sequence ID" value="KAF0822724.1"/>
    <property type="molecule type" value="Genomic_DNA"/>
</dbReference>
<comment type="function">
    <text evidence="5">Converts 2-succinylbenzoate (OSB) to 2-succinylbenzoyl-CoA (OSB-CoA).</text>
</comment>
<proteinExistence type="inferred from homology"/>
<dbReference type="Pfam" id="PF13193">
    <property type="entry name" value="AMP-binding_C"/>
    <property type="match status" value="1"/>
</dbReference>
<keyword evidence="2 5" id="KW-0436">Ligase</keyword>
<comment type="similarity">
    <text evidence="5">Belongs to the ATP-dependent AMP-binding enzyme family. MenE subfamily.</text>
</comment>
<evidence type="ECO:0000256" key="5">
    <source>
        <dbReference type="HAMAP-Rule" id="MF_00731"/>
    </source>
</evidence>
<dbReference type="InterPro" id="IPR045851">
    <property type="entry name" value="AMP-bd_C_sf"/>
</dbReference>
<dbReference type="PANTHER" id="PTHR24096:SF149">
    <property type="entry name" value="AMP-BINDING DOMAIN-CONTAINING PROTEIN-RELATED"/>
    <property type="match status" value="1"/>
</dbReference>
<evidence type="ECO:0000256" key="3">
    <source>
        <dbReference type="ARBA" id="ARBA00022741"/>
    </source>
</evidence>
<evidence type="ECO:0000259" key="7">
    <source>
        <dbReference type="Pfam" id="PF13193"/>
    </source>
</evidence>
<organism evidence="8 9">
    <name type="scientific">Cytobacillus firmus</name>
    <name type="common">Bacillus firmus</name>
    <dbReference type="NCBI Taxonomy" id="1399"/>
    <lineage>
        <taxon>Bacteria</taxon>
        <taxon>Bacillati</taxon>
        <taxon>Bacillota</taxon>
        <taxon>Bacilli</taxon>
        <taxon>Bacillales</taxon>
        <taxon>Bacillaceae</taxon>
        <taxon>Cytobacillus</taxon>
    </lineage>
</organism>
<dbReference type="NCBIfam" id="NF002966">
    <property type="entry name" value="PRK03640.1"/>
    <property type="match status" value="1"/>
</dbReference>
<accession>A0A800MUK2</accession>
<dbReference type="PANTHER" id="PTHR24096">
    <property type="entry name" value="LONG-CHAIN-FATTY-ACID--COA LIGASE"/>
    <property type="match status" value="1"/>
</dbReference>
<dbReference type="InterPro" id="IPR020845">
    <property type="entry name" value="AMP-binding_CS"/>
</dbReference>
<dbReference type="HAMAP" id="MF_00731">
    <property type="entry name" value="MenE"/>
    <property type="match status" value="1"/>
</dbReference>
<dbReference type="GO" id="GO:0009234">
    <property type="term" value="P:menaquinone biosynthetic process"/>
    <property type="evidence" value="ECO:0007669"/>
    <property type="project" value="UniProtKB-UniRule"/>
</dbReference>
<dbReference type="AlphaFoldDB" id="A0A800MUK2"/>
<gene>
    <name evidence="5" type="primary">menE</name>
    <name evidence="8" type="ORF">KIS1582_3483</name>
</gene>
<dbReference type="EC" id="6.2.1.26" evidence="5"/>
<comment type="caution">
    <text evidence="8">The sequence shown here is derived from an EMBL/GenBank/DDBJ whole genome shotgun (WGS) entry which is preliminary data.</text>
</comment>
<dbReference type="RefSeq" id="WP_159345875.1">
    <property type="nucleotide sequence ID" value="NZ_JBALOT010000057.1"/>
</dbReference>
<dbReference type="Gene3D" id="3.40.50.12780">
    <property type="entry name" value="N-terminal domain of ligase-like"/>
    <property type="match status" value="1"/>
</dbReference>
<dbReference type="InterPro" id="IPR025110">
    <property type="entry name" value="AMP-bd_C"/>
</dbReference>
<evidence type="ECO:0000256" key="4">
    <source>
        <dbReference type="ARBA" id="ARBA00022840"/>
    </source>
</evidence>
<comment type="pathway">
    <text evidence="5">Quinol/quinone metabolism; 1,4-dihydroxy-2-naphthoate biosynthesis; 1,4-dihydroxy-2-naphthoate from chorismate: step 5/7.</text>
</comment>
<sequence length="495" mass="54696">MEAQIVPNFLQKRAFITPERPALSFLEKTYTFSEVYDRAYTIAGQLQAAGLTGGQFAGVLLRNHEDTVFILLALQLIDVKAVILNNRLTAEELIWQMDDSKSAFLLTESYFDGISQKVVNSLWGISAIHKEALFRKDPAKPALIEEVSLNEVCTVMYTSGTTGNPKGVLQTYGNHWWSAVGSALNLGLNENDSWLCAVPIFHISGYSILMRSIIYGMKMVLFESFHEKKAIEAISGEKVTIMSVVSTMLTRIADELKNEELPDYFRCMLLGGGPAAKSLLEVCREKAIPVYQTYGMTETSSQIVTLAPEYSFSKLGSAGKPLFPSQLKIANPNGELANPGAAGEILVKGPNVTKGYLNLEEETAKKIKDGWLSTGDIGYVDQEGFLYVLDRRSDLIISGGENIYPAEIEGVLASHSQISDAGVIGMKDKVWGEVPVAFIAGEESLDKKEVIEYCLEKLAKYKVPKKIIMINEIPRNASKKILRRKLRELLEESGN</sequence>
<dbReference type="GO" id="GO:0005524">
    <property type="term" value="F:ATP binding"/>
    <property type="evidence" value="ECO:0007669"/>
    <property type="project" value="UniProtKB-KW"/>
</dbReference>
<dbReference type="Proteomes" id="UP000465778">
    <property type="component" value="Unassembled WGS sequence"/>
</dbReference>
<dbReference type="UniPathway" id="UPA00079"/>
<comment type="pathway">
    <text evidence="5">Quinol/quinone metabolism; menaquinone biosynthesis.</text>
</comment>
<dbReference type="FunFam" id="3.30.300.30:FF:000008">
    <property type="entry name" value="2,3-dihydroxybenzoate-AMP ligase"/>
    <property type="match status" value="1"/>
</dbReference>
<dbReference type="NCBIfam" id="TIGR01923">
    <property type="entry name" value="menE"/>
    <property type="match status" value="1"/>
</dbReference>
<dbReference type="UniPathway" id="UPA01057">
    <property type="reaction ID" value="UER00166"/>
</dbReference>
<evidence type="ECO:0000313" key="8">
    <source>
        <dbReference type="EMBL" id="KAF0822724.1"/>
    </source>
</evidence>
<keyword evidence="3 5" id="KW-0547">Nucleotide-binding</keyword>
<keyword evidence="1 5" id="KW-0474">Menaquinone biosynthesis</keyword>
<reference evidence="8 9" key="1">
    <citation type="journal article" date="2020" name="G3 (Bethesda)">
        <title>Whole Genome Sequencing and Comparative Genomics of Two Nematicidal Bacillus Strains Reveals a Wide Range of Possible Virulence Factors.</title>
        <authorList>
            <person name="Susic N."/>
            <person name="Janezic S."/>
            <person name="Rupnik M."/>
            <person name="Geric Stare B."/>
        </authorList>
    </citation>
    <scope>NUCLEOTIDE SEQUENCE [LARGE SCALE GENOMIC DNA]</scope>
    <source>
        <strain evidence="8 9">I-1582</strain>
    </source>
</reference>
<evidence type="ECO:0000256" key="2">
    <source>
        <dbReference type="ARBA" id="ARBA00022598"/>
    </source>
</evidence>
<dbReference type="SUPFAM" id="SSF56801">
    <property type="entry name" value="Acetyl-CoA synthetase-like"/>
    <property type="match status" value="1"/>
</dbReference>
<dbReference type="Gene3D" id="3.30.300.30">
    <property type="match status" value="1"/>
</dbReference>
<dbReference type="InterPro" id="IPR000873">
    <property type="entry name" value="AMP-dep_synth/lig_dom"/>
</dbReference>